<accession>A0A9W6S4T0</accession>
<keyword evidence="2" id="KW-0804">Transcription</keyword>
<keyword evidence="5" id="KW-1185">Reference proteome</keyword>
<evidence type="ECO:0000256" key="1">
    <source>
        <dbReference type="ARBA" id="ARBA00023015"/>
    </source>
</evidence>
<sequence>MARELHIAATSVYIHFADRDLATLECFHRDLVRATEQAEAGPAGPAGKLRARVLLLGEWVHRHPGLYKVLHESTLNQRTSMAFKQELAERTTAAVQRCMDAGLAPADDAATVSLDLRAAVHGAVSMRVNQPDLPWTPLEEQVDRFLVKLVGIPPEAL</sequence>
<dbReference type="InterPro" id="IPR036271">
    <property type="entry name" value="Tet_transcr_reg_TetR-rel_C_sf"/>
</dbReference>
<protein>
    <submittedName>
        <fullName evidence="4">TetR family transcriptional regulator</fullName>
    </submittedName>
</protein>
<organism evidence="4 5">
    <name type="scientific">Actinoallomurus iriomotensis</name>
    <dbReference type="NCBI Taxonomy" id="478107"/>
    <lineage>
        <taxon>Bacteria</taxon>
        <taxon>Bacillati</taxon>
        <taxon>Actinomycetota</taxon>
        <taxon>Actinomycetes</taxon>
        <taxon>Streptosporangiales</taxon>
        <taxon>Thermomonosporaceae</taxon>
        <taxon>Actinoallomurus</taxon>
    </lineage>
</organism>
<evidence type="ECO:0000256" key="2">
    <source>
        <dbReference type="ARBA" id="ARBA00023163"/>
    </source>
</evidence>
<dbReference type="InterPro" id="IPR025996">
    <property type="entry name" value="MT1864/Rv1816-like_C"/>
</dbReference>
<dbReference type="SUPFAM" id="SSF48498">
    <property type="entry name" value="Tetracyclin repressor-like, C-terminal domain"/>
    <property type="match status" value="1"/>
</dbReference>
<evidence type="ECO:0000313" key="5">
    <source>
        <dbReference type="Proteomes" id="UP001165074"/>
    </source>
</evidence>
<reference evidence="4" key="1">
    <citation type="submission" date="2023-03" db="EMBL/GenBank/DDBJ databases">
        <title>Actinoallomurus iriomotensis NBRC 103684.</title>
        <authorList>
            <person name="Ichikawa N."/>
            <person name="Sato H."/>
            <person name="Tonouchi N."/>
        </authorList>
    </citation>
    <scope>NUCLEOTIDE SEQUENCE</scope>
    <source>
        <strain evidence="4">NBRC 103684</strain>
    </source>
</reference>
<name>A0A9W6S4T0_9ACTN</name>
<comment type="caution">
    <text evidence="4">The sequence shown here is derived from an EMBL/GenBank/DDBJ whole genome shotgun (WGS) entry which is preliminary data.</text>
</comment>
<dbReference type="Pfam" id="PF13305">
    <property type="entry name" value="TetR_C_33"/>
    <property type="match status" value="1"/>
</dbReference>
<dbReference type="EMBL" id="BSTK01000007">
    <property type="protein sequence ID" value="GLY87148.1"/>
    <property type="molecule type" value="Genomic_DNA"/>
</dbReference>
<dbReference type="AlphaFoldDB" id="A0A9W6S4T0"/>
<dbReference type="RefSeq" id="WP_285575953.1">
    <property type="nucleotide sequence ID" value="NZ_BSTK01000007.1"/>
</dbReference>
<feature type="domain" description="HTH-type transcriptional regulator MT1864/Rv1816-like C-terminal" evidence="3">
    <location>
        <begin position="58"/>
        <end position="131"/>
    </location>
</feature>
<dbReference type="Proteomes" id="UP001165074">
    <property type="component" value="Unassembled WGS sequence"/>
</dbReference>
<gene>
    <name evidence="4" type="ORF">Airi02_050770</name>
</gene>
<proteinExistence type="predicted"/>
<evidence type="ECO:0000259" key="3">
    <source>
        <dbReference type="Pfam" id="PF13305"/>
    </source>
</evidence>
<dbReference type="Gene3D" id="1.10.357.10">
    <property type="entry name" value="Tetracycline Repressor, domain 2"/>
    <property type="match status" value="1"/>
</dbReference>
<keyword evidence="1" id="KW-0805">Transcription regulation</keyword>
<evidence type="ECO:0000313" key="4">
    <source>
        <dbReference type="EMBL" id="GLY87148.1"/>
    </source>
</evidence>